<dbReference type="InterPro" id="IPR057326">
    <property type="entry name" value="KR_dom"/>
</dbReference>
<comment type="similarity">
    <text evidence="1">Belongs to the short-chain dehydrogenases/reductases (SDR) family.</text>
</comment>
<dbReference type="Pfam" id="PF13561">
    <property type="entry name" value="adh_short_C2"/>
    <property type="match status" value="1"/>
</dbReference>
<keyword evidence="5" id="KW-1185">Reference proteome</keyword>
<dbReference type="PRINTS" id="PR00081">
    <property type="entry name" value="GDHRDH"/>
</dbReference>
<dbReference type="InterPro" id="IPR036291">
    <property type="entry name" value="NAD(P)-bd_dom_sf"/>
</dbReference>
<evidence type="ECO:0000313" key="4">
    <source>
        <dbReference type="EMBL" id="MFB9201167.1"/>
    </source>
</evidence>
<organism evidence="4 5">
    <name type="scientific">Nonomuraea spiralis</name>
    <dbReference type="NCBI Taxonomy" id="46182"/>
    <lineage>
        <taxon>Bacteria</taxon>
        <taxon>Bacillati</taxon>
        <taxon>Actinomycetota</taxon>
        <taxon>Actinomycetes</taxon>
        <taxon>Streptosporangiales</taxon>
        <taxon>Streptosporangiaceae</taxon>
        <taxon>Nonomuraea</taxon>
    </lineage>
</organism>
<proteinExistence type="inferred from homology"/>
<comment type="caution">
    <text evidence="4">The sequence shown here is derived from an EMBL/GenBank/DDBJ whole genome shotgun (WGS) entry which is preliminary data.</text>
</comment>
<keyword evidence="2" id="KW-0560">Oxidoreductase</keyword>
<dbReference type="EMBL" id="JBHMEI010000004">
    <property type="protein sequence ID" value="MFB9201167.1"/>
    <property type="molecule type" value="Genomic_DNA"/>
</dbReference>
<dbReference type="Gene3D" id="3.40.50.720">
    <property type="entry name" value="NAD(P)-binding Rossmann-like Domain"/>
    <property type="match status" value="1"/>
</dbReference>
<dbReference type="InterPro" id="IPR002347">
    <property type="entry name" value="SDR_fam"/>
</dbReference>
<sequence length="231" mass="23922">MARSVLVTGGNRGIGLAIARELAAAGDAVAVTYRSGEPPEGLFGVRCDVTSTAEVEAAFDKVEAEQGPVEVLVSNAGITKDTLLAMMKEETFTDVIDANLTGAYRVSKRAIRPMMKLKRGRIILVSSVVGLSGQAGQSNYAASKAGLVGFARSLAREYGSRNITVNVVAPGFVATDMTAGLDQEAIVKNIPLGRQAAPAEVARVVRFLAGDDASYITGAVIPVDGGLGMGH</sequence>
<dbReference type="PANTHER" id="PTHR42760">
    <property type="entry name" value="SHORT-CHAIN DEHYDROGENASES/REDUCTASES FAMILY MEMBER"/>
    <property type="match status" value="1"/>
</dbReference>
<dbReference type="RefSeq" id="WP_125642500.1">
    <property type="nucleotide sequence ID" value="NZ_BMRC01000012.1"/>
</dbReference>
<dbReference type="PROSITE" id="PS00061">
    <property type="entry name" value="ADH_SHORT"/>
    <property type="match status" value="1"/>
</dbReference>
<feature type="domain" description="Ketoreductase" evidence="3">
    <location>
        <begin position="3"/>
        <end position="176"/>
    </location>
</feature>
<dbReference type="PRINTS" id="PR00080">
    <property type="entry name" value="SDRFAMILY"/>
</dbReference>
<protein>
    <submittedName>
        <fullName evidence="4">Beta-ketoacyl-ACP reductase</fullName>
    </submittedName>
</protein>
<dbReference type="NCBIfam" id="NF009466">
    <property type="entry name" value="PRK12826.1-2"/>
    <property type="match status" value="1"/>
</dbReference>
<evidence type="ECO:0000259" key="3">
    <source>
        <dbReference type="SMART" id="SM00822"/>
    </source>
</evidence>
<evidence type="ECO:0000256" key="2">
    <source>
        <dbReference type="ARBA" id="ARBA00023002"/>
    </source>
</evidence>
<name>A0ABV5I9F4_9ACTN</name>
<gene>
    <name evidence="4" type="ORF">ACFFV7_08210</name>
</gene>
<dbReference type="InterPro" id="IPR020904">
    <property type="entry name" value="Sc_DH/Rdtase_CS"/>
</dbReference>
<evidence type="ECO:0000256" key="1">
    <source>
        <dbReference type="ARBA" id="ARBA00006484"/>
    </source>
</evidence>
<reference evidence="4 5" key="1">
    <citation type="submission" date="2024-09" db="EMBL/GenBank/DDBJ databases">
        <authorList>
            <person name="Sun Q."/>
            <person name="Mori K."/>
        </authorList>
    </citation>
    <scope>NUCLEOTIDE SEQUENCE [LARGE SCALE GENOMIC DNA]</scope>
    <source>
        <strain evidence="4 5">CCM 3426</strain>
    </source>
</reference>
<dbReference type="SMART" id="SM00822">
    <property type="entry name" value="PKS_KR"/>
    <property type="match status" value="1"/>
</dbReference>
<evidence type="ECO:0000313" key="5">
    <source>
        <dbReference type="Proteomes" id="UP001589647"/>
    </source>
</evidence>
<dbReference type="PANTHER" id="PTHR42760:SF133">
    <property type="entry name" value="3-OXOACYL-[ACYL-CARRIER-PROTEIN] REDUCTASE"/>
    <property type="match status" value="1"/>
</dbReference>
<dbReference type="Proteomes" id="UP001589647">
    <property type="component" value="Unassembled WGS sequence"/>
</dbReference>
<dbReference type="CDD" id="cd05333">
    <property type="entry name" value="BKR_SDR_c"/>
    <property type="match status" value="1"/>
</dbReference>
<accession>A0ABV5I9F4</accession>
<dbReference type="SUPFAM" id="SSF51735">
    <property type="entry name" value="NAD(P)-binding Rossmann-fold domains"/>
    <property type="match status" value="1"/>
</dbReference>